<dbReference type="InterPro" id="IPR050900">
    <property type="entry name" value="Transposase_IS3/IS150/IS904"/>
</dbReference>
<dbReference type="EMBL" id="PJRP01000011">
    <property type="protein sequence ID" value="PLP98553.1"/>
    <property type="molecule type" value="Genomic_DNA"/>
</dbReference>
<accession>A0A2N5C8L1</accession>
<comment type="caution">
    <text evidence="4">The sequence shown here is derived from an EMBL/GenBank/DDBJ whole genome shotgun (WGS) entry which is preliminary data.</text>
</comment>
<dbReference type="RefSeq" id="WP_101683567.1">
    <property type="nucleotide sequence ID" value="NZ_PJRP01000011.1"/>
</dbReference>
<dbReference type="Gene3D" id="3.30.420.10">
    <property type="entry name" value="Ribonuclease H-like superfamily/Ribonuclease H"/>
    <property type="match status" value="1"/>
</dbReference>
<gene>
    <name evidence="4" type="ORF">CYJ10_22010</name>
</gene>
<evidence type="ECO:0000313" key="4">
    <source>
        <dbReference type="EMBL" id="PLP98553.1"/>
    </source>
</evidence>
<evidence type="ECO:0000313" key="5">
    <source>
        <dbReference type="Proteomes" id="UP000234341"/>
    </source>
</evidence>
<feature type="compositionally biased region" description="Basic residues" evidence="2">
    <location>
        <begin position="277"/>
        <end position="290"/>
    </location>
</feature>
<dbReference type="AlphaFoldDB" id="A0A2N5C8L1"/>
<dbReference type="InterPro" id="IPR012337">
    <property type="entry name" value="RNaseH-like_sf"/>
</dbReference>
<reference evidence="4 5" key="1">
    <citation type="submission" date="2017-12" db="EMBL/GenBank/DDBJ databases">
        <title>Genome sequence of the active heterotrophic nitrifier-denitrifier, Cupriavidus pauculus UM1.</title>
        <authorList>
            <person name="Putonti C."/>
            <person name="Castignetti D."/>
        </authorList>
    </citation>
    <scope>NUCLEOTIDE SEQUENCE [LARGE SCALE GENOMIC DNA]</scope>
    <source>
        <strain evidence="4 5">UM1</strain>
    </source>
</reference>
<dbReference type="PANTHER" id="PTHR46889">
    <property type="entry name" value="TRANSPOSASE INSF FOR INSERTION SEQUENCE IS3B-RELATED"/>
    <property type="match status" value="1"/>
</dbReference>
<organism evidence="4 5">
    <name type="scientific">Cupriavidus pauculus</name>
    <dbReference type="NCBI Taxonomy" id="82633"/>
    <lineage>
        <taxon>Bacteria</taxon>
        <taxon>Pseudomonadati</taxon>
        <taxon>Pseudomonadota</taxon>
        <taxon>Betaproteobacteria</taxon>
        <taxon>Burkholderiales</taxon>
        <taxon>Burkholderiaceae</taxon>
        <taxon>Cupriavidus</taxon>
    </lineage>
</organism>
<dbReference type="SUPFAM" id="SSF53098">
    <property type="entry name" value="Ribonuclease H-like"/>
    <property type="match status" value="1"/>
</dbReference>
<sequence>MARYGQEFKDRAVARLLPPESEAVEVVSRELGVAVATLERWRADAMSMPARERAWTATARFEAVLATTAMDEASKSAWCRENGVYPQELEQWRTAATQALAEPEDARATHRETKADRRRIKELERELRRKEKALAEAAALLILFKKARGHLPEGQGRGRGRGRVIGLEDRHTMVRHIETAHAGGARLRLACEVAGITVRTLQRWKAHDGLVVGDRRPEAVRPTPAHALSVEERERILAVANEPRFADMPPARIVPMLADEGVYLASESSFGRVLRAHGQTRHRGRAKAPRQSRPPTTHVATGPRQLWCWDMSYLPAEVAGRWFYLYLILDVYSRKIVGFEVHDRDEADHAAHLVKRTALAEGIHAMTAKPVLHGDNGATLKATTVLAMLHWLGVKPSYSRPRVSDDNAFVESLFRTAKYRPEFPSKGFADLTAARTWAAHFVHWYNHEHRHSGIRYVSPAQRHAGQDDKILAARHALYVQARERNPRRWSCNTRDWSPIDTVTLNPEREIAVSTGIKPGAEKHRLAA</sequence>
<dbReference type="GO" id="GO:0015074">
    <property type="term" value="P:DNA integration"/>
    <property type="evidence" value="ECO:0007669"/>
    <property type="project" value="InterPro"/>
</dbReference>
<protein>
    <submittedName>
        <fullName evidence="4">IS3 family transposase</fullName>
    </submittedName>
</protein>
<dbReference type="STRING" id="82633.GCA_000974605_00018"/>
<dbReference type="NCBIfam" id="NF033516">
    <property type="entry name" value="transpos_IS3"/>
    <property type="match status" value="1"/>
</dbReference>
<evidence type="ECO:0000256" key="1">
    <source>
        <dbReference type="SAM" id="Coils"/>
    </source>
</evidence>
<proteinExistence type="predicted"/>
<dbReference type="PROSITE" id="PS50994">
    <property type="entry name" value="INTEGRASE"/>
    <property type="match status" value="1"/>
</dbReference>
<dbReference type="PANTHER" id="PTHR46889:SF4">
    <property type="entry name" value="TRANSPOSASE INSO FOR INSERTION SEQUENCE ELEMENT IS911B-RELATED"/>
    <property type="match status" value="1"/>
</dbReference>
<dbReference type="InterPro" id="IPR001584">
    <property type="entry name" value="Integrase_cat-core"/>
</dbReference>
<evidence type="ECO:0000259" key="3">
    <source>
        <dbReference type="PROSITE" id="PS50994"/>
    </source>
</evidence>
<feature type="domain" description="Integrase catalytic" evidence="3">
    <location>
        <begin position="299"/>
        <end position="467"/>
    </location>
</feature>
<feature type="coiled-coil region" evidence="1">
    <location>
        <begin position="106"/>
        <end position="140"/>
    </location>
</feature>
<feature type="region of interest" description="Disordered" evidence="2">
    <location>
        <begin position="277"/>
        <end position="299"/>
    </location>
</feature>
<name>A0A2N5C8L1_9BURK</name>
<keyword evidence="1" id="KW-0175">Coiled coil</keyword>
<dbReference type="InterPro" id="IPR036397">
    <property type="entry name" value="RNaseH_sf"/>
</dbReference>
<dbReference type="Proteomes" id="UP000234341">
    <property type="component" value="Unassembled WGS sequence"/>
</dbReference>
<dbReference type="InterPro" id="IPR048020">
    <property type="entry name" value="Transpos_IS3"/>
</dbReference>
<dbReference type="GO" id="GO:0003676">
    <property type="term" value="F:nucleic acid binding"/>
    <property type="evidence" value="ECO:0007669"/>
    <property type="project" value="InterPro"/>
</dbReference>
<dbReference type="Pfam" id="PF00665">
    <property type="entry name" value="rve"/>
    <property type="match status" value="1"/>
</dbReference>
<evidence type="ECO:0000256" key="2">
    <source>
        <dbReference type="SAM" id="MobiDB-lite"/>
    </source>
</evidence>
<dbReference type="OrthoDB" id="9765502at2"/>